<dbReference type="VEuPathDB" id="ToxoDB:ETH2_0939200"/>
<evidence type="ECO:0000256" key="3">
    <source>
        <dbReference type="ARBA" id="ARBA00023274"/>
    </source>
</evidence>
<dbReference type="EMBL" id="HG676791">
    <property type="protein sequence ID" value="CDJ44265.1"/>
    <property type="molecule type" value="Genomic_DNA"/>
</dbReference>
<feature type="compositionally biased region" description="Pro residues" evidence="4">
    <location>
        <begin position="289"/>
        <end position="298"/>
    </location>
</feature>
<gene>
    <name evidence="5" type="ORF">ETH_00005935</name>
</gene>
<dbReference type="InterPro" id="IPR001648">
    <property type="entry name" value="Ribosomal_bS18"/>
</dbReference>
<evidence type="ECO:0000313" key="5">
    <source>
        <dbReference type="EMBL" id="CDJ44265.1"/>
    </source>
</evidence>
<dbReference type="OrthoDB" id="21463at2759"/>
<evidence type="ECO:0000256" key="4">
    <source>
        <dbReference type="SAM" id="MobiDB-lite"/>
    </source>
</evidence>
<dbReference type="SUPFAM" id="SSF81995">
    <property type="entry name" value="beta-sandwich domain of Sec23/24"/>
    <property type="match status" value="1"/>
</dbReference>
<dbReference type="AlphaFoldDB" id="U6L8Z7"/>
<proteinExistence type="inferred from homology"/>
<reference evidence="5" key="1">
    <citation type="submission" date="2013-10" db="EMBL/GenBank/DDBJ databases">
        <title>Genomic analysis of the causative agents of coccidiosis in chickens.</title>
        <authorList>
            <person name="Reid A.J."/>
            <person name="Blake D."/>
            <person name="Billington K."/>
            <person name="Browne H."/>
            <person name="Dunn M."/>
            <person name="Hung S."/>
            <person name="Kawahara F."/>
            <person name="Miranda-Saavedra D."/>
            <person name="Mourier T."/>
            <person name="Nagra H."/>
            <person name="Otto T.D."/>
            <person name="Rawlings N."/>
            <person name="Sanchez A."/>
            <person name="Sanders M."/>
            <person name="Subramaniam C."/>
            <person name="Tay Y."/>
            <person name="Dear P."/>
            <person name="Doerig C."/>
            <person name="Gruber A."/>
            <person name="Parkinson J."/>
            <person name="Shirley M."/>
            <person name="Wan K.L."/>
            <person name="Berriman M."/>
            <person name="Tomley F."/>
            <person name="Pain A."/>
        </authorList>
    </citation>
    <scope>NUCLEOTIDE SEQUENCE [LARGE SCALE GENOMIC DNA]</scope>
    <source>
        <strain evidence="5">Houghton</strain>
    </source>
</reference>
<feature type="region of interest" description="Disordered" evidence="4">
    <location>
        <begin position="276"/>
        <end position="298"/>
    </location>
</feature>
<dbReference type="Gene3D" id="4.10.640.10">
    <property type="entry name" value="Ribosomal protein S18"/>
    <property type="match status" value="1"/>
</dbReference>
<evidence type="ECO:0000256" key="2">
    <source>
        <dbReference type="ARBA" id="ARBA00022980"/>
    </source>
</evidence>
<dbReference type="InterPro" id="IPR036870">
    <property type="entry name" value="Ribosomal_bS18_sf"/>
</dbReference>
<keyword evidence="6" id="KW-1185">Reference proteome</keyword>
<dbReference type="PANTHER" id="PTHR13479">
    <property type="entry name" value="30S RIBOSOMAL PROTEIN S18"/>
    <property type="match status" value="1"/>
</dbReference>
<dbReference type="GO" id="GO:0005763">
    <property type="term" value="C:mitochondrial small ribosomal subunit"/>
    <property type="evidence" value="ECO:0007669"/>
    <property type="project" value="TreeGrafter"/>
</dbReference>
<keyword evidence="3" id="KW-0687">Ribonucleoprotein</keyword>
<dbReference type="Proteomes" id="UP000030747">
    <property type="component" value="Unassembled WGS sequence"/>
</dbReference>
<accession>U6L8Z7</accession>
<evidence type="ECO:0000313" key="6">
    <source>
        <dbReference type="Proteomes" id="UP000030747"/>
    </source>
</evidence>
<name>U6L8Z7_EIMTE</name>
<dbReference type="PANTHER" id="PTHR13479:SF40">
    <property type="entry name" value="SMALL RIBOSOMAL SUBUNIT PROTEIN BS18M"/>
    <property type="match status" value="1"/>
</dbReference>
<keyword evidence="2 5" id="KW-0689">Ribosomal protein</keyword>
<reference evidence="5" key="2">
    <citation type="submission" date="2013-10" db="EMBL/GenBank/DDBJ databases">
        <authorList>
            <person name="Aslett M."/>
        </authorList>
    </citation>
    <scope>NUCLEOTIDE SEQUENCE [LARGE SCALE GENOMIC DNA]</scope>
    <source>
        <strain evidence="5">Houghton</strain>
    </source>
</reference>
<evidence type="ECO:0000256" key="1">
    <source>
        <dbReference type="ARBA" id="ARBA00005589"/>
    </source>
</evidence>
<protein>
    <submittedName>
        <fullName evidence="5">Ribosomal protein S18 domain containing protein, putative</fullName>
    </submittedName>
</protein>
<comment type="similarity">
    <text evidence="1">Belongs to the bacterial ribosomal protein bS18 family.</text>
</comment>
<dbReference type="GeneID" id="25250394"/>
<feature type="region of interest" description="Disordered" evidence="4">
    <location>
        <begin position="57"/>
        <end position="119"/>
    </location>
</feature>
<dbReference type="GO" id="GO:0003735">
    <property type="term" value="F:structural constituent of ribosome"/>
    <property type="evidence" value="ECO:0007669"/>
    <property type="project" value="InterPro"/>
</dbReference>
<dbReference type="GO" id="GO:0006412">
    <property type="term" value="P:translation"/>
    <property type="evidence" value="ECO:0007669"/>
    <property type="project" value="InterPro"/>
</dbReference>
<dbReference type="VEuPathDB" id="ToxoDB:ETH_00005935"/>
<dbReference type="GO" id="GO:0070181">
    <property type="term" value="F:small ribosomal subunit rRNA binding"/>
    <property type="evidence" value="ECO:0007669"/>
    <property type="project" value="TreeGrafter"/>
</dbReference>
<dbReference type="RefSeq" id="XP_013235014.1">
    <property type="nucleotide sequence ID" value="XM_013379560.1"/>
</dbReference>
<feature type="compositionally biased region" description="Polar residues" evidence="4">
    <location>
        <begin position="83"/>
        <end position="111"/>
    </location>
</feature>
<dbReference type="OMA" id="PERYWDP"/>
<dbReference type="Pfam" id="PF01084">
    <property type="entry name" value="Ribosomal_S18"/>
    <property type="match status" value="1"/>
</dbReference>
<sequence length="298" mass="33418">MAARVPIGCCCSRLQHWSSSKLQTLAAAAAATAQQQQQLQQQPRQLQQQLQQQQQHQLQQQQQQQRRHFSRFTSGGMGRAARVSQTLNPKPSSQAANPKPSTESPALQQPPSGRMSRTRAAGTGIDAFWDPTAKVEGLESQVAADFEEFTQLVGAAEARRQRLLLRQSLRRAQKLHDPLSSEHAQYFGQIESEAPPLPLDRPERFWDPKENLRRALKNKNLPITWKDVHLLGHFISSTGLLLPRRLTFASRLQQRFIYKAAAAARRMGLFPYDRRPKSSSSMPVMDPLQVPPAAGPAD</sequence>
<organism evidence="5 6">
    <name type="scientific">Eimeria tenella</name>
    <name type="common">Coccidian parasite</name>
    <dbReference type="NCBI Taxonomy" id="5802"/>
    <lineage>
        <taxon>Eukaryota</taxon>
        <taxon>Sar</taxon>
        <taxon>Alveolata</taxon>
        <taxon>Apicomplexa</taxon>
        <taxon>Conoidasida</taxon>
        <taxon>Coccidia</taxon>
        <taxon>Eucoccidiorida</taxon>
        <taxon>Eimeriorina</taxon>
        <taxon>Eimeriidae</taxon>
        <taxon>Eimeria</taxon>
    </lineage>
</organism>
<dbReference type="SUPFAM" id="SSF46911">
    <property type="entry name" value="Ribosomal protein S18"/>
    <property type="match status" value="1"/>
</dbReference>